<proteinExistence type="predicted"/>
<feature type="domain" description="Thioester reductase (TE)" evidence="3">
    <location>
        <begin position="45"/>
        <end position="270"/>
    </location>
</feature>
<evidence type="ECO:0000313" key="6">
    <source>
        <dbReference type="Proteomes" id="UP001396898"/>
    </source>
</evidence>
<dbReference type="EMBL" id="JAQQWI010000013">
    <property type="protein sequence ID" value="KAK8013702.1"/>
    <property type="molecule type" value="Genomic_DNA"/>
</dbReference>
<evidence type="ECO:0000313" key="4">
    <source>
        <dbReference type="EMBL" id="KAK8013623.1"/>
    </source>
</evidence>
<name>A0ABR1RLB5_9PEZI</name>
<reference evidence="5 6" key="1">
    <citation type="submission" date="2023-01" db="EMBL/GenBank/DDBJ databases">
        <title>Analysis of 21 Apiospora genomes using comparative genomics revels a genus with tremendous synthesis potential of carbohydrate active enzymes and secondary metabolites.</title>
        <authorList>
            <person name="Sorensen T."/>
        </authorList>
    </citation>
    <scope>NUCLEOTIDE SEQUENCE [LARGE SCALE GENOMIC DNA]</scope>
    <source>
        <strain evidence="5 6">CBS 20057</strain>
    </source>
</reference>
<dbReference type="PANTHER" id="PTHR44845">
    <property type="entry name" value="CARRIER DOMAIN-CONTAINING PROTEIN"/>
    <property type="match status" value="1"/>
</dbReference>
<dbReference type="Proteomes" id="UP001396898">
    <property type="component" value="Unassembled WGS sequence"/>
</dbReference>
<accession>A0ABR1RLB5</accession>
<organism evidence="5 6">
    <name type="scientific">Apiospora marii</name>
    <dbReference type="NCBI Taxonomy" id="335849"/>
    <lineage>
        <taxon>Eukaryota</taxon>
        <taxon>Fungi</taxon>
        <taxon>Dikarya</taxon>
        <taxon>Ascomycota</taxon>
        <taxon>Pezizomycotina</taxon>
        <taxon>Sordariomycetes</taxon>
        <taxon>Xylariomycetidae</taxon>
        <taxon>Amphisphaeriales</taxon>
        <taxon>Apiosporaceae</taxon>
        <taxon>Apiospora</taxon>
    </lineage>
</organism>
<comment type="caution">
    <text evidence="5">The sequence shown here is derived from an EMBL/GenBank/DDBJ whole genome shotgun (WGS) entry which is preliminary data.</text>
</comment>
<keyword evidence="2" id="KW-0597">Phosphoprotein</keyword>
<sequence length="393" mass="43041">MAKDHDRFGRFFGINWMEEIKLEPELTDLPAPALLPPADGVVIALTGASDFLGLELVSQLVKSGNVKAVHAVAVRNREKLAHISSPKLFVYSGELAQPRLAMADDAIEQVFETCHIVIHNGADASFHKPYSSLRRTNFESTKTILRLALERGHVCHFHYVSTAGITSLLNCDLYEESLRSLPLIQSHVDVSNGYFLSKWASELYLEQASATTGMPVTIHRPTVIVGENAPHLDLVSNILYYSMQMGMVPSMSAVDGSFQFVHVEDVASAIIFAAVYDASQGYGQDSRPGTGGVARVYWHNHNGLPEATVDVHDFAAYLSKATHKDITVTTDAEWITRASALGMASSVAGCLKELTLLYNYTGGLKWVFRRALNGFVADKQCPLRSPIFSVLGT</sequence>
<gene>
    <name evidence="4" type="ORF">PG991_009216</name>
    <name evidence="5" type="ORF">PG991_009295</name>
</gene>
<evidence type="ECO:0000313" key="5">
    <source>
        <dbReference type="EMBL" id="KAK8013702.1"/>
    </source>
</evidence>
<dbReference type="InterPro" id="IPR036291">
    <property type="entry name" value="NAD(P)-bd_dom_sf"/>
</dbReference>
<evidence type="ECO:0000256" key="2">
    <source>
        <dbReference type="ARBA" id="ARBA00022553"/>
    </source>
</evidence>
<dbReference type="Gene3D" id="3.40.50.720">
    <property type="entry name" value="NAD(P)-binding Rossmann-like Domain"/>
    <property type="match status" value="1"/>
</dbReference>
<dbReference type="Pfam" id="PF07993">
    <property type="entry name" value="NAD_binding_4"/>
    <property type="match status" value="1"/>
</dbReference>
<dbReference type="EMBL" id="JAQQWI010000013">
    <property type="protein sequence ID" value="KAK8013623.1"/>
    <property type="molecule type" value="Genomic_DNA"/>
</dbReference>
<evidence type="ECO:0000259" key="3">
    <source>
        <dbReference type="Pfam" id="PF07993"/>
    </source>
</evidence>
<dbReference type="SUPFAM" id="SSF51735">
    <property type="entry name" value="NAD(P)-binding Rossmann-fold domains"/>
    <property type="match status" value="1"/>
</dbReference>
<keyword evidence="6" id="KW-1185">Reference proteome</keyword>
<dbReference type="PANTHER" id="PTHR44845:SF6">
    <property type="entry name" value="BETA-ALANINE-ACTIVATING ENZYME"/>
    <property type="match status" value="1"/>
</dbReference>
<keyword evidence="1" id="KW-0596">Phosphopantetheine</keyword>
<protein>
    <submittedName>
        <fullName evidence="5">Nonribosomal peptide synthetase 14</fullName>
    </submittedName>
</protein>
<dbReference type="InterPro" id="IPR013120">
    <property type="entry name" value="FAR_NAD-bd"/>
</dbReference>
<evidence type="ECO:0000256" key="1">
    <source>
        <dbReference type="ARBA" id="ARBA00022450"/>
    </source>
</evidence>